<dbReference type="PANTHER" id="PTHR42790:SF23">
    <property type="entry name" value="AROMATIC AMINO ACID AMINOTRANSFERASE DDB_G0272014"/>
    <property type="match status" value="1"/>
</dbReference>
<dbReference type="Proteomes" id="UP000001064">
    <property type="component" value="Unassembled WGS sequence"/>
</dbReference>
<dbReference type="GO" id="GO:0008483">
    <property type="term" value="F:transaminase activity"/>
    <property type="evidence" value="ECO:0000318"/>
    <property type="project" value="GO_Central"/>
</dbReference>
<dbReference type="SUPFAM" id="SSF53383">
    <property type="entry name" value="PLP-dependent transferases"/>
    <property type="match status" value="1"/>
</dbReference>
<dbReference type="VEuPathDB" id="AmoebaDB:DICPUDRAFT_159551"/>
<sequence length="471" mass="54563">MISPNTKSTSPIQTNINDLNINEEKNKELKYYEKGEIISNPITNYQPFFSVRNISFGFQESVRLKAFLSQKDVISLGAGEPSPEFFPLNEIKLNVKNFEKEIVINGEELHYIQSYSIVPGYYKLVKWLTNLQRETHGLQNENTPGREWNVVLTHGAQGALDCIFKALFDRNDSILTENFTYGGVFGFCAPHGVNFEGIDMDERGIIPKNLEKVLKNWKEFHKGLNFPKALYIIPNAQNPTAAQYDIQRKIEIYNICSKYNLLIIEDDPHIFLQLDGKKDINGRFIGEESFLSMDIDKRVIRIDTFSKFLTSGVRLGFLTTWNLLYRQISAEVGNSIYHTSNLAQIVIWKILESWGIQGFYSYVKRNQQLMIKKRDFMKSMFEKYLNGLVEYNNPKGGLYFWVKLLGVECSNTFVTEYLYPNKLLLCMGVNFSSIRNHKTPYVRFTFSFVPDEEVEKCFVIIKDALLKIKDK</sequence>
<evidence type="ECO:0000259" key="5">
    <source>
        <dbReference type="Pfam" id="PF00155"/>
    </source>
</evidence>
<protein>
    <recommendedName>
        <fullName evidence="5">Aminotransferase class I/classII large domain-containing protein</fullName>
    </recommendedName>
</protein>
<dbReference type="GeneID" id="10506918"/>
<dbReference type="FunFam" id="3.40.640.10:FF:000289">
    <property type="entry name" value="Aromatic amino acid aminotransferase DDB_G0272014"/>
    <property type="match status" value="1"/>
</dbReference>
<evidence type="ECO:0000313" key="6">
    <source>
        <dbReference type="EMBL" id="EGC28937.1"/>
    </source>
</evidence>
<keyword evidence="4" id="KW-0663">Pyridoxal phosphate</keyword>
<evidence type="ECO:0000313" key="7">
    <source>
        <dbReference type="Proteomes" id="UP000001064"/>
    </source>
</evidence>
<accession>F1A4E5</accession>
<dbReference type="GO" id="GO:1901605">
    <property type="term" value="P:alpha-amino acid metabolic process"/>
    <property type="evidence" value="ECO:0000318"/>
    <property type="project" value="GO_Central"/>
</dbReference>
<dbReference type="InParanoid" id="F1A4E5"/>
<keyword evidence="2" id="KW-0032">Aminotransferase</keyword>
<dbReference type="EMBL" id="GL871515">
    <property type="protein sequence ID" value="EGC28937.1"/>
    <property type="molecule type" value="Genomic_DNA"/>
</dbReference>
<dbReference type="AlphaFoldDB" id="F1A4E5"/>
<dbReference type="Pfam" id="PF00155">
    <property type="entry name" value="Aminotran_1_2"/>
    <property type="match status" value="1"/>
</dbReference>
<reference evidence="7" key="1">
    <citation type="journal article" date="2011" name="Genome Biol.">
        <title>Comparative genomics of the social amoebae Dictyostelium discoideum and Dictyostelium purpureum.</title>
        <authorList>
            <consortium name="US DOE Joint Genome Institute (JGI-PGF)"/>
            <person name="Sucgang R."/>
            <person name="Kuo A."/>
            <person name="Tian X."/>
            <person name="Salerno W."/>
            <person name="Parikh A."/>
            <person name="Feasley C.L."/>
            <person name="Dalin E."/>
            <person name="Tu H."/>
            <person name="Huang E."/>
            <person name="Barry K."/>
            <person name="Lindquist E."/>
            <person name="Shapiro H."/>
            <person name="Bruce D."/>
            <person name="Schmutz J."/>
            <person name="Salamov A."/>
            <person name="Fey P."/>
            <person name="Gaudet P."/>
            <person name="Anjard C."/>
            <person name="Babu M.M."/>
            <person name="Basu S."/>
            <person name="Bushmanova Y."/>
            <person name="van der Wel H."/>
            <person name="Katoh-Kurasawa M."/>
            <person name="Dinh C."/>
            <person name="Coutinho P.M."/>
            <person name="Saito T."/>
            <person name="Elias M."/>
            <person name="Schaap P."/>
            <person name="Kay R.R."/>
            <person name="Henrissat B."/>
            <person name="Eichinger L."/>
            <person name="Rivero F."/>
            <person name="Putnam N.H."/>
            <person name="West C.M."/>
            <person name="Loomis W.F."/>
            <person name="Chisholm R.L."/>
            <person name="Shaulsky G."/>
            <person name="Strassmann J.E."/>
            <person name="Queller D.C."/>
            <person name="Kuspa A."/>
            <person name="Grigoriev I.V."/>
        </authorList>
    </citation>
    <scope>NUCLEOTIDE SEQUENCE [LARGE SCALE GENOMIC DNA]</scope>
    <source>
        <strain evidence="7">QSDP1</strain>
    </source>
</reference>
<dbReference type="RefSeq" id="XP_003294538.1">
    <property type="nucleotide sequence ID" value="XM_003294490.1"/>
</dbReference>
<dbReference type="STRING" id="5786.F1A4E5"/>
<dbReference type="Gene3D" id="3.40.640.10">
    <property type="entry name" value="Type I PLP-dependent aspartate aminotransferase-like (Major domain)"/>
    <property type="match status" value="1"/>
</dbReference>
<dbReference type="KEGG" id="dpp:DICPUDRAFT_159551"/>
<dbReference type="GO" id="GO:0030170">
    <property type="term" value="F:pyridoxal phosphate binding"/>
    <property type="evidence" value="ECO:0007669"/>
    <property type="project" value="InterPro"/>
</dbReference>
<evidence type="ECO:0000256" key="3">
    <source>
        <dbReference type="ARBA" id="ARBA00022679"/>
    </source>
</evidence>
<comment type="cofactor">
    <cofactor evidence="1">
        <name>pyridoxal 5'-phosphate</name>
        <dbReference type="ChEBI" id="CHEBI:597326"/>
    </cofactor>
</comment>
<dbReference type="InterPro" id="IPR004839">
    <property type="entry name" value="Aminotransferase_I/II_large"/>
</dbReference>
<evidence type="ECO:0000256" key="2">
    <source>
        <dbReference type="ARBA" id="ARBA00022576"/>
    </source>
</evidence>
<dbReference type="InterPro" id="IPR015421">
    <property type="entry name" value="PyrdxlP-dep_Trfase_major"/>
</dbReference>
<dbReference type="CDD" id="cd00609">
    <property type="entry name" value="AAT_like"/>
    <property type="match status" value="1"/>
</dbReference>
<feature type="domain" description="Aminotransferase class I/classII large" evidence="5">
    <location>
        <begin position="72"/>
        <end position="456"/>
    </location>
</feature>
<proteinExistence type="predicted"/>
<evidence type="ECO:0000256" key="1">
    <source>
        <dbReference type="ARBA" id="ARBA00001933"/>
    </source>
</evidence>
<dbReference type="PANTHER" id="PTHR42790">
    <property type="entry name" value="AMINOTRANSFERASE"/>
    <property type="match status" value="1"/>
</dbReference>
<dbReference type="InterPro" id="IPR050859">
    <property type="entry name" value="Class-I_PLP-dep_aminotransf"/>
</dbReference>
<keyword evidence="7" id="KW-1185">Reference proteome</keyword>
<dbReference type="eggNOG" id="KOG0634">
    <property type="taxonomic scope" value="Eukaryota"/>
</dbReference>
<organism evidence="6 7">
    <name type="scientific">Dictyostelium purpureum</name>
    <name type="common">Slime mold</name>
    <dbReference type="NCBI Taxonomy" id="5786"/>
    <lineage>
        <taxon>Eukaryota</taxon>
        <taxon>Amoebozoa</taxon>
        <taxon>Evosea</taxon>
        <taxon>Eumycetozoa</taxon>
        <taxon>Dictyostelia</taxon>
        <taxon>Dictyosteliales</taxon>
        <taxon>Dictyosteliaceae</taxon>
        <taxon>Dictyostelium</taxon>
    </lineage>
</organism>
<name>F1A4E5_DICPU</name>
<evidence type="ECO:0000256" key="4">
    <source>
        <dbReference type="ARBA" id="ARBA00022898"/>
    </source>
</evidence>
<gene>
    <name evidence="6" type="ORF">DICPUDRAFT_159551</name>
</gene>
<keyword evidence="3" id="KW-0808">Transferase</keyword>
<dbReference type="OrthoDB" id="691673at2759"/>
<dbReference type="InterPro" id="IPR015424">
    <property type="entry name" value="PyrdxlP-dep_Trfase"/>
</dbReference>
<dbReference type="OMA" id="YYFIQMP"/>